<dbReference type="PANTHER" id="PTHR34946">
    <property type="entry name" value="OS03G0310200 PROTEIN"/>
    <property type="match status" value="1"/>
</dbReference>
<dbReference type="GO" id="GO:0005634">
    <property type="term" value="C:nucleus"/>
    <property type="evidence" value="ECO:0007669"/>
    <property type="project" value="TreeGrafter"/>
</dbReference>
<evidence type="ECO:0000256" key="1">
    <source>
        <dbReference type="SAM" id="Coils"/>
    </source>
</evidence>
<dbReference type="STRING" id="218851.A0A2G5EP71"/>
<evidence type="ECO:0000313" key="2">
    <source>
        <dbReference type="EMBL" id="PIA57562.1"/>
    </source>
</evidence>
<evidence type="ECO:0000313" key="3">
    <source>
        <dbReference type="Proteomes" id="UP000230069"/>
    </source>
</evidence>
<dbReference type="InParanoid" id="A0A2G5EP71"/>
<dbReference type="AlphaFoldDB" id="A0A2G5EP71"/>
<proteinExistence type="predicted"/>
<name>A0A2G5EP71_AQUCA</name>
<dbReference type="FunCoup" id="A0A2G5EP71">
    <property type="interactions" value="124"/>
</dbReference>
<sequence>MEEKLKELQLLPASTSNRLSAWKFDNSVFENSKSNAGDTFERPSLNLQLSISIQPLKSPSDCFLVTPTNVYSDRETDLSGIKALKWQAEEQIRLATAEKAYAEQVREMTRKEMELAQLELARARFMWEKAREEVEKAEKLKARAVHQIDSMCMEITCQTCWRRFCP</sequence>
<protein>
    <submittedName>
        <fullName evidence="2">Uncharacterized protein</fullName>
    </submittedName>
</protein>
<reference evidence="2 3" key="1">
    <citation type="submission" date="2017-09" db="EMBL/GenBank/DDBJ databases">
        <title>WGS assembly of Aquilegia coerulea Goldsmith.</title>
        <authorList>
            <person name="Hodges S."/>
            <person name="Kramer E."/>
            <person name="Nordborg M."/>
            <person name="Tomkins J."/>
            <person name="Borevitz J."/>
            <person name="Derieg N."/>
            <person name="Yan J."/>
            <person name="Mihaltcheva S."/>
            <person name="Hayes R.D."/>
            <person name="Rokhsar D."/>
        </authorList>
    </citation>
    <scope>NUCLEOTIDE SEQUENCE [LARGE SCALE GENOMIC DNA]</scope>
    <source>
        <strain evidence="3">cv. Goldsmith</strain>
    </source>
</reference>
<dbReference type="PANTHER" id="PTHR34946:SF2">
    <property type="entry name" value="OS04G0386300 PROTEIN"/>
    <property type="match status" value="1"/>
</dbReference>
<keyword evidence="1" id="KW-0175">Coiled coil</keyword>
<dbReference type="GO" id="GO:0009630">
    <property type="term" value="P:gravitropism"/>
    <property type="evidence" value="ECO:0007669"/>
    <property type="project" value="TreeGrafter"/>
</dbReference>
<dbReference type="EMBL" id="KZ305023">
    <property type="protein sequence ID" value="PIA57562.1"/>
    <property type="molecule type" value="Genomic_DNA"/>
</dbReference>
<accession>A0A2G5EP71</accession>
<dbReference type="Proteomes" id="UP000230069">
    <property type="component" value="Unassembled WGS sequence"/>
</dbReference>
<keyword evidence="3" id="KW-1185">Reference proteome</keyword>
<dbReference type="OrthoDB" id="1900138at2759"/>
<organism evidence="2 3">
    <name type="scientific">Aquilegia coerulea</name>
    <name type="common">Rocky mountain columbine</name>
    <dbReference type="NCBI Taxonomy" id="218851"/>
    <lineage>
        <taxon>Eukaryota</taxon>
        <taxon>Viridiplantae</taxon>
        <taxon>Streptophyta</taxon>
        <taxon>Embryophyta</taxon>
        <taxon>Tracheophyta</taxon>
        <taxon>Spermatophyta</taxon>
        <taxon>Magnoliopsida</taxon>
        <taxon>Ranunculales</taxon>
        <taxon>Ranunculaceae</taxon>
        <taxon>Thalictroideae</taxon>
        <taxon>Aquilegia</taxon>
    </lineage>
</organism>
<gene>
    <name evidence="2" type="ORF">AQUCO_00600342v1</name>
</gene>
<feature type="coiled-coil region" evidence="1">
    <location>
        <begin position="94"/>
        <end position="147"/>
    </location>
</feature>